<evidence type="ECO:0000256" key="6">
    <source>
        <dbReference type="ARBA" id="ARBA00022741"/>
    </source>
</evidence>
<feature type="domain" description="ATP-grasp" evidence="14">
    <location>
        <begin position="108"/>
        <end position="314"/>
    </location>
</feature>
<dbReference type="EC" id="6.3.4.13" evidence="4 12"/>
<dbReference type="InterPro" id="IPR037123">
    <property type="entry name" value="PRibGlycinamide_synth_C_sf"/>
</dbReference>
<reference evidence="15 16" key="1">
    <citation type="submission" date="2023-07" db="EMBL/GenBank/DDBJ databases">
        <title>Genomic Encyclopedia of Type Strains, Phase IV (KMG-IV): sequencing the most valuable type-strain genomes for metagenomic binning, comparative biology and taxonomic classification.</title>
        <authorList>
            <person name="Goeker M."/>
        </authorList>
    </citation>
    <scope>NUCLEOTIDE SEQUENCE [LARGE SCALE GENOMIC DNA]</scope>
    <source>
        <strain evidence="15 16">DSM 16980</strain>
    </source>
</reference>
<protein>
    <recommendedName>
        <fullName evidence="4 12">Phosphoribosylamine--glycine ligase</fullName>
        <ecNumber evidence="4 12">6.3.4.13</ecNumber>
    </recommendedName>
    <alternativeName>
        <fullName evidence="12">GARS</fullName>
    </alternativeName>
    <alternativeName>
        <fullName evidence="10 12">Glycinamide ribonucleotide synthetase</fullName>
    </alternativeName>
    <alternativeName>
        <fullName evidence="11 12">Phosphoribosylglycinamide synthetase</fullName>
    </alternativeName>
</protein>
<evidence type="ECO:0000313" key="15">
    <source>
        <dbReference type="EMBL" id="MDQ0204881.1"/>
    </source>
</evidence>
<dbReference type="InterPro" id="IPR020559">
    <property type="entry name" value="PRibGlycinamide_synth_CS"/>
</dbReference>
<comment type="catalytic activity">
    <reaction evidence="12">
        <text>5-phospho-beta-D-ribosylamine + glycine + ATP = N(1)-(5-phospho-beta-D-ribosyl)glycinamide + ADP + phosphate + H(+)</text>
        <dbReference type="Rhea" id="RHEA:17453"/>
        <dbReference type="ChEBI" id="CHEBI:15378"/>
        <dbReference type="ChEBI" id="CHEBI:30616"/>
        <dbReference type="ChEBI" id="CHEBI:43474"/>
        <dbReference type="ChEBI" id="CHEBI:57305"/>
        <dbReference type="ChEBI" id="CHEBI:58681"/>
        <dbReference type="ChEBI" id="CHEBI:143788"/>
        <dbReference type="ChEBI" id="CHEBI:456216"/>
        <dbReference type="EC" id="6.3.4.13"/>
    </reaction>
</comment>
<dbReference type="SMART" id="SM01210">
    <property type="entry name" value="GARS_C"/>
    <property type="match status" value="1"/>
</dbReference>
<evidence type="ECO:0000256" key="13">
    <source>
        <dbReference type="PROSITE-ProRule" id="PRU00409"/>
    </source>
</evidence>
<evidence type="ECO:0000256" key="2">
    <source>
        <dbReference type="ARBA" id="ARBA00001946"/>
    </source>
</evidence>
<dbReference type="PANTHER" id="PTHR43472">
    <property type="entry name" value="PHOSPHORIBOSYLAMINE--GLYCINE LIGASE"/>
    <property type="match status" value="1"/>
</dbReference>
<dbReference type="NCBIfam" id="TIGR00877">
    <property type="entry name" value="purD"/>
    <property type="match status" value="1"/>
</dbReference>
<evidence type="ECO:0000313" key="16">
    <source>
        <dbReference type="Proteomes" id="UP001239167"/>
    </source>
</evidence>
<sequence>MNILVIGSGGREHTLVWKISQSSKAAKIYALPGNPGMKNIAECVDGISIEDNSKIIDFAKAKNIGLIVIGPEIPLMNGLADDLQKADIPVFGPVKAAALLEGSKAFSKEIMRKYNIPTAKYETFKSAAAAKEYIKEEGAPIVVKADGLAAGKGVIVAETVEQALEAVDEIMCDKAFGNAGDCVVIEEFLEGEEASILAFTDGKIIKPMLAAQDHKRIFDGDKGPNTGGMGTYAPAPVIDEKIMNQVQKEVLEPIIAAMQKENKKYQGCLYAGLIITDKGPKVIEFNARFGDPETQVILPLLKSDLVEIMISCTNGTLHKQDILWDKKTAVCVVLAAGGYPRQYKKGEPIKGLEDADKAGALVFHAGTRAVDGQIVTDGGRVLGIVSTGKDIKEAIANTYRDAALITFADMQFRKDIAQKAFRHLKQ</sequence>
<evidence type="ECO:0000256" key="11">
    <source>
        <dbReference type="ARBA" id="ARBA00042864"/>
    </source>
</evidence>
<dbReference type="Proteomes" id="UP001239167">
    <property type="component" value="Unassembled WGS sequence"/>
</dbReference>
<dbReference type="Gene3D" id="3.40.50.20">
    <property type="match status" value="1"/>
</dbReference>
<evidence type="ECO:0000256" key="3">
    <source>
        <dbReference type="ARBA" id="ARBA00005174"/>
    </source>
</evidence>
<dbReference type="InterPro" id="IPR013815">
    <property type="entry name" value="ATP_grasp_subdomain_1"/>
</dbReference>
<evidence type="ECO:0000256" key="10">
    <source>
        <dbReference type="ARBA" id="ARBA00042242"/>
    </source>
</evidence>
<dbReference type="InterPro" id="IPR000115">
    <property type="entry name" value="PRibGlycinamide_synth"/>
</dbReference>
<dbReference type="Gene3D" id="3.30.470.20">
    <property type="entry name" value="ATP-grasp fold, B domain"/>
    <property type="match status" value="1"/>
</dbReference>
<keyword evidence="16" id="KW-1185">Reference proteome</keyword>
<dbReference type="Gene3D" id="3.30.1490.20">
    <property type="entry name" value="ATP-grasp fold, A domain"/>
    <property type="match status" value="1"/>
</dbReference>
<comment type="caution">
    <text evidence="15">The sequence shown here is derived from an EMBL/GenBank/DDBJ whole genome shotgun (WGS) entry which is preliminary data.</text>
</comment>
<evidence type="ECO:0000256" key="4">
    <source>
        <dbReference type="ARBA" id="ARBA00013255"/>
    </source>
</evidence>
<evidence type="ECO:0000256" key="8">
    <source>
        <dbReference type="ARBA" id="ARBA00022840"/>
    </source>
</evidence>
<dbReference type="SUPFAM" id="SSF51246">
    <property type="entry name" value="Rudiment single hybrid motif"/>
    <property type="match status" value="1"/>
</dbReference>
<proteinExistence type="inferred from homology"/>
<dbReference type="RefSeq" id="WP_196603852.1">
    <property type="nucleotide sequence ID" value="NZ_CP116940.1"/>
</dbReference>
<evidence type="ECO:0000256" key="5">
    <source>
        <dbReference type="ARBA" id="ARBA00022598"/>
    </source>
</evidence>
<evidence type="ECO:0000256" key="1">
    <source>
        <dbReference type="ARBA" id="ARBA00001936"/>
    </source>
</evidence>
<dbReference type="SMART" id="SM01209">
    <property type="entry name" value="GARS_A"/>
    <property type="match status" value="1"/>
</dbReference>
<dbReference type="Pfam" id="PF02844">
    <property type="entry name" value="GARS_N"/>
    <property type="match status" value="1"/>
</dbReference>
<dbReference type="PROSITE" id="PS50975">
    <property type="entry name" value="ATP_GRASP"/>
    <property type="match status" value="1"/>
</dbReference>
<evidence type="ECO:0000256" key="7">
    <source>
        <dbReference type="ARBA" id="ARBA00022755"/>
    </source>
</evidence>
<evidence type="ECO:0000256" key="12">
    <source>
        <dbReference type="HAMAP-Rule" id="MF_00138"/>
    </source>
</evidence>
<organism evidence="15 16">
    <name type="scientific">Pectinatus haikarae</name>
    <dbReference type="NCBI Taxonomy" id="349096"/>
    <lineage>
        <taxon>Bacteria</taxon>
        <taxon>Bacillati</taxon>
        <taxon>Bacillota</taxon>
        <taxon>Negativicutes</taxon>
        <taxon>Selenomonadales</taxon>
        <taxon>Selenomonadaceae</taxon>
        <taxon>Pectinatus</taxon>
    </lineage>
</organism>
<dbReference type="InterPro" id="IPR011761">
    <property type="entry name" value="ATP-grasp"/>
</dbReference>
<dbReference type="PROSITE" id="PS00184">
    <property type="entry name" value="GARS"/>
    <property type="match status" value="1"/>
</dbReference>
<evidence type="ECO:0000256" key="9">
    <source>
        <dbReference type="ARBA" id="ARBA00038345"/>
    </source>
</evidence>
<dbReference type="HAMAP" id="MF_00138">
    <property type="entry name" value="GARS"/>
    <property type="match status" value="1"/>
</dbReference>
<keyword evidence="6 13" id="KW-0547">Nucleotide-binding</keyword>
<comment type="cofactor">
    <cofactor evidence="1">
        <name>Mn(2+)</name>
        <dbReference type="ChEBI" id="CHEBI:29035"/>
    </cofactor>
</comment>
<dbReference type="GO" id="GO:0004637">
    <property type="term" value="F:phosphoribosylamine-glycine ligase activity"/>
    <property type="evidence" value="ECO:0007669"/>
    <property type="project" value="UniProtKB-EC"/>
</dbReference>
<accession>A0ABT9YAX0</accession>
<dbReference type="InterPro" id="IPR020561">
    <property type="entry name" value="PRibGlycinamid_synth_ATP-grasp"/>
</dbReference>
<dbReference type="InterPro" id="IPR011054">
    <property type="entry name" value="Rudment_hybrid_motif"/>
</dbReference>
<dbReference type="EMBL" id="JAUSUE010000023">
    <property type="protein sequence ID" value="MDQ0204881.1"/>
    <property type="molecule type" value="Genomic_DNA"/>
</dbReference>
<dbReference type="SUPFAM" id="SSF56059">
    <property type="entry name" value="Glutathione synthetase ATP-binding domain-like"/>
    <property type="match status" value="1"/>
</dbReference>
<name>A0ABT9YAX0_9FIRM</name>
<keyword evidence="8 13" id="KW-0067">ATP-binding</keyword>
<evidence type="ECO:0000259" key="14">
    <source>
        <dbReference type="PROSITE" id="PS50975"/>
    </source>
</evidence>
<dbReference type="InterPro" id="IPR016185">
    <property type="entry name" value="PreATP-grasp_dom_sf"/>
</dbReference>
<dbReference type="PANTHER" id="PTHR43472:SF1">
    <property type="entry name" value="PHOSPHORIBOSYLAMINE--GLYCINE LIGASE, CHLOROPLASTIC"/>
    <property type="match status" value="1"/>
</dbReference>
<dbReference type="InterPro" id="IPR020560">
    <property type="entry name" value="PRibGlycinamide_synth_C-dom"/>
</dbReference>
<comment type="cofactor">
    <cofactor evidence="2">
        <name>Mg(2+)</name>
        <dbReference type="ChEBI" id="CHEBI:18420"/>
    </cofactor>
</comment>
<dbReference type="SUPFAM" id="SSF52440">
    <property type="entry name" value="PreATP-grasp domain"/>
    <property type="match status" value="1"/>
</dbReference>
<comment type="pathway">
    <text evidence="3 12">Purine metabolism; IMP biosynthesis via de novo pathway; N(1)-(5-phospho-D-ribosyl)glycinamide from 5-phospho-alpha-D-ribose 1-diphosphate: step 2/2.</text>
</comment>
<dbReference type="Gene3D" id="3.90.600.10">
    <property type="entry name" value="Phosphoribosylglycinamide synthetase, C-terminal domain"/>
    <property type="match status" value="1"/>
</dbReference>
<dbReference type="Pfam" id="PF02843">
    <property type="entry name" value="GARS_C"/>
    <property type="match status" value="1"/>
</dbReference>
<keyword evidence="7 12" id="KW-0658">Purine biosynthesis</keyword>
<comment type="similarity">
    <text evidence="9 12">Belongs to the GARS family.</text>
</comment>
<gene>
    <name evidence="12" type="primary">purD</name>
    <name evidence="15" type="ORF">J2S01_002615</name>
</gene>
<dbReference type="Pfam" id="PF01071">
    <property type="entry name" value="GARS_A"/>
    <property type="match status" value="1"/>
</dbReference>
<keyword evidence="5 12" id="KW-0436">Ligase</keyword>
<dbReference type="InterPro" id="IPR020562">
    <property type="entry name" value="PRibGlycinamide_synth_N"/>
</dbReference>